<accession>A0A8C4XLX6</accession>
<protein>
    <submittedName>
        <fullName evidence="1">Uncharacterized protein</fullName>
    </submittedName>
</protein>
<reference evidence="1" key="2">
    <citation type="submission" date="2025-09" db="UniProtKB">
        <authorList>
            <consortium name="Ensembl"/>
        </authorList>
    </citation>
    <scope>IDENTIFICATION</scope>
</reference>
<reference evidence="1" key="1">
    <citation type="submission" date="2025-08" db="UniProtKB">
        <authorList>
            <consortium name="Ensembl"/>
        </authorList>
    </citation>
    <scope>IDENTIFICATION</scope>
</reference>
<proteinExistence type="predicted"/>
<evidence type="ECO:0000313" key="1">
    <source>
        <dbReference type="Ensembl" id="ENSFTIP00000006576.1"/>
    </source>
</evidence>
<evidence type="ECO:0000313" key="2">
    <source>
        <dbReference type="Proteomes" id="UP000694562"/>
    </source>
</evidence>
<organism evidence="1 2">
    <name type="scientific">Falco tinnunculus</name>
    <name type="common">Common kestrel</name>
    <dbReference type="NCBI Taxonomy" id="100819"/>
    <lineage>
        <taxon>Eukaryota</taxon>
        <taxon>Metazoa</taxon>
        <taxon>Chordata</taxon>
        <taxon>Craniata</taxon>
        <taxon>Vertebrata</taxon>
        <taxon>Euteleostomi</taxon>
        <taxon>Archelosauria</taxon>
        <taxon>Archosauria</taxon>
        <taxon>Dinosauria</taxon>
        <taxon>Saurischia</taxon>
        <taxon>Theropoda</taxon>
        <taxon>Coelurosauria</taxon>
        <taxon>Aves</taxon>
        <taxon>Neognathae</taxon>
        <taxon>Neoaves</taxon>
        <taxon>Telluraves</taxon>
        <taxon>Australaves</taxon>
        <taxon>Falconiformes</taxon>
        <taxon>Falconidae</taxon>
        <taxon>Falco</taxon>
    </lineage>
</organism>
<dbReference type="Proteomes" id="UP000694562">
    <property type="component" value="Unplaced"/>
</dbReference>
<dbReference type="AlphaFoldDB" id="A0A8C4XLX6"/>
<dbReference type="Ensembl" id="ENSFTIT00000006870.1">
    <property type="protein sequence ID" value="ENSFTIP00000006576.1"/>
    <property type="gene ID" value="ENSFTIG00000004518.1"/>
</dbReference>
<sequence length="103" mass="11355">MRISTEDKIKILTQKKCCMFTSCLAIFCKDSLTRHSFCNNADADSRSHHFADPTVGKLEEATGRAPCLVQPEGKVQLTLPPHGQWGKASISRRVPACLGFSAY</sequence>
<name>A0A8C4XLX6_FALTI</name>
<keyword evidence="2" id="KW-1185">Reference proteome</keyword>